<dbReference type="FunFam" id="1.10.150.20:FF:000015">
    <property type="entry name" value="Transcription termination/antitermination protein NusA"/>
    <property type="match status" value="1"/>
</dbReference>
<dbReference type="Pfam" id="PF14520">
    <property type="entry name" value="HHH_5"/>
    <property type="match status" value="1"/>
</dbReference>
<dbReference type="Proteomes" id="UP000008367">
    <property type="component" value="Unassembled WGS sequence"/>
</dbReference>
<dbReference type="GO" id="GO:0000166">
    <property type="term" value="F:nucleotide binding"/>
    <property type="evidence" value="ECO:0007669"/>
    <property type="project" value="InterPro"/>
</dbReference>
<dbReference type="AlphaFoldDB" id="A0A454CN97"/>
<dbReference type="InterPro" id="IPR010995">
    <property type="entry name" value="DNA_repair_Rad51/TF_NusA_a-hlx"/>
</dbReference>
<dbReference type="NCBIfam" id="TIGR01954">
    <property type="entry name" value="nusA_Cterm_rpt"/>
    <property type="match status" value="1"/>
</dbReference>
<feature type="non-terminal residue" evidence="1">
    <location>
        <position position="1"/>
    </location>
</feature>
<evidence type="ECO:0000313" key="2">
    <source>
        <dbReference type="Proteomes" id="UP000008367"/>
    </source>
</evidence>
<dbReference type="EMBL" id="AJSR01002794">
    <property type="protein sequence ID" value="EKM27424.1"/>
    <property type="molecule type" value="Genomic_DNA"/>
</dbReference>
<accession>A0A454CN97</accession>
<organism evidence="1 2">
    <name type="scientific">Vibrio harveyi</name>
    <name type="common">Beneckea harveyi</name>
    <dbReference type="NCBI Taxonomy" id="669"/>
    <lineage>
        <taxon>Bacteria</taxon>
        <taxon>Pseudomonadati</taxon>
        <taxon>Pseudomonadota</taxon>
        <taxon>Gammaproteobacteria</taxon>
        <taxon>Vibrionales</taxon>
        <taxon>Vibrionaceae</taxon>
        <taxon>Vibrio</taxon>
    </lineage>
</organism>
<protein>
    <submittedName>
        <fullName evidence="1">Transcription termination factor NusA</fullName>
    </submittedName>
</protein>
<dbReference type="SUPFAM" id="SSF47794">
    <property type="entry name" value="Rad51 N-terminal domain-like"/>
    <property type="match status" value="2"/>
</dbReference>
<dbReference type="InterPro" id="IPR010214">
    <property type="entry name" value="Tscrpt_termin_fac_NusA_C_rpt"/>
</dbReference>
<reference evidence="1 2" key="1">
    <citation type="submission" date="2012-10" db="EMBL/GenBank/DDBJ databases">
        <title>Genome sequence of Vibrio Cholerae HENC-02.</title>
        <authorList>
            <person name="Eppinger M."/>
            <person name="Hasan N.A."/>
            <person name="Sengamalay N."/>
            <person name="Hine E."/>
            <person name="Su Q."/>
            <person name="Daugherty S.C."/>
            <person name="Young S."/>
            <person name="Sadzewicz L."/>
            <person name="Tallon L."/>
            <person name="Cebula T.A."/>
            <person name="Ravel J."/>
            <person name="Colwell R.R."/>
        </authorList>
    </citation>
    <scope>NUCLEOTIDE SEQUENCE [LARGE SCALE GENOMIC DNA]</scope>
    <source>
        <strain evidence="1 2">HENC-02</strain>
    </source>
</reference>
<gene>
    <name evidence="1" type="ORF">VCHENC02_0170</name>
</gene>
<dbReference type="Gene3D" id="1.10.150.20">
    <property type="entry name" value="5' to 3' exonuclease, C-terminal subdomain"/>
    <property type="match status" value="2"/>
</dbReference>
<comment type="caution">
    <text evidence="1">The sequence shown here is derived from an EMBL/GenBank/DDBJ whole genome shotgun (WGS) entry which is preliminary data.</text>
</comment>
<proteinExistence type="predicted"/>
<evidence type="ECO:0000313" key="1">
    <source>
        <dbReference type="EMBL" id="EKM27424.1"/>
    </source>
</evidence>
<name>A0A454CN97_VIBHA</name>
<sequence>LEEVAYVPVNELLEVDGLNEELVEELRSRAKDALTTIALAQEESFEGLEPAEDLLGLEGLEREMAFKLAAKGVATLEDLADQGIDDLEGIEGLTEERAGELIMAARNICWFGEEA</sequence>